<keyword evidence="3" id="KW-1185">Reference proteome</keyword>
<sequence>MLGTLKDKEKAQWREHVKPLTHAYNCTRNDVTGFSPYELMFGRQPRLPIDIDFGLPVKDKESHSHSQYVRNLKSNLEESYQVAKENSHKVAEKNKKRFDKTVRESTLDVGDRVLVRNLRLRNKHKLADRWEPTVYVVNRRMGDLPVYSVKPEREEGANRTLHRDLLLCGFLPETEKEEEKTKSSSKKPRTRQQSAIQQDEEPFASDTDNDDSWYTTPDVLDRRFVKVYQVPKHNRVPFTGEHMNRPANSHPFCVDASSVPEALIQNEGHHFERESCLSVHDSPEREDEEGNICDETSVIRADEHPKTPTLNETENLDPQIIPEMDIQKVPGDLLDVPSAGASSEPVEVIPAELEAADFPSVEDLTNPDEATVHEEMESSQGKTEEQTNKKKGP</sequence>
<feature type="compositionally biased region" description="Acidic residues" evidence="1">
    <location>
        <begin position="198"/>
        <end position="211"/>
    </location>
</feature>
<dbReference type="Gene3D" id="3.30.420.10">
    <property type="entry name" value="Ribonuclease H-like superfamily/Ribonuclease H"/>
    <property type="match status" value="1"/>
</dbReference>
<evidence type="ECO:0000313" key="2">
    <source>
        <dbReference type="EMBL" id="KAL3065652.1"/>
    </source>
</evidence>
<dbReference type="AlphaFoldDB" id="A0ABD2HH99"/>
<reference evidence="2 3" key="2">
    <citation type="journal article" date="2024" name="G3 (Bethesda)">
        <title>The genome of the cryopelagic Antarctic bald notothen, Trematomus borchgrevinki.</title>
        <authorList>
            <person name="Rayamajhi N."/>
            <person name="Rivera-Colon A.G."/>
            <person name="Minhas B.F."/>
            <person name="Cheng C.C."/>
            <person name="Catchen J.M."/>
        </authorList>
    </citation>
    <scope>NUCLEOTIDE SEQUENCE [LARGE SCALE GENOMIC DNA]</scope>
    <source>
        <strain evidence="2">AGRC-2024</strain>
    </source>
</reference>
<reference evidence="2 3" key="1">
    <citation type="journal article" date="2022" name="G3 (Bethesda)">
        <title>Evaluating Illumina-, Nanopore-, and PacBio-based genome assembly strategies with the bald notothen, Trematomus borchgrevinki.</title>
        <authorList>
            <person name="Rayamajhi N."/>
            <person name="Cheng C.C."/>
            <person name="Catchen J.M."/>
        </authorList>
    </citation>
    <scope>NUCLEOTIDE SEQUENCE [LARGE SCALE GENOMIC DNA]</scope>
    <source>
        <strain evidence="2">AGRC-2024</strain>
    </source>
</reference>
<accession>A0ABD2HH99</accession>
<feature type="region of interest" description="Disordered" evidence="1">
    <location>
        <begin position="175"/>
        <end position="215"/>
    </location>
</feature>
<dbReference type="PANTHER" id="PTHR37984">
    <property type="entry name" value="PROTEIN CBG26694"/>
    <property type="match status" value="1"/>
</dbReference>
<protein>
    <submittedName>
        <fullName evidence="2">Uncharacterized protein</fullName>
    </submittedName>
</protein>
<organism evidence="2 3">
    <name type="scientific">Pagothenia borchgrevinki</name>
    <name type="common">Bald rockcod</name>
    <name type="synonym">Trematomus borchgrevinki</name>
    <dbReference type="NCBI Taxonomy" id="8213"/>
    <lineage>
        <taxon>Eukaryota</taxon>
        <taxon>Metazoa</taxon>
        <taxon>Chordata</taxon>
        <taxon>Craniata</taxon>
        <taxon>Vertebrata</taxon>
        <taxon>Euteleostomi</taxon>
        <taxon>Actinopterygii</taxon>
        <taxon>Neopterygii</taxon>
        <taxon>Teleostei</taxon>
        <taxon>Neoteleostei</taxon>
        <taxon>Acanthomorphata</taxon>
        <taxon>Eupercaria</taxon>
        <taxon>Perciformes</taxon>
        <taxon>Notothenioidei</taxon>
        <taxon>Nototheniidae</taxon>
        <taxon>Pagothenia</taxon>
    </lineage>
</organism>
<dbReference type="InterPro" id="IPR036397">
    <property type="entry name" value="RNaseH_sf"/>
</dbReference>
<evidence type="ECO:0000313" key="3">
    <source>
        <dbReference type="Proteomes" id="UP001619887"/>
    </source>
</evidence>
<feature type="region of interest" description="Disordered" evidence="1">
    <location>
        <begin position="356"/>
        <end position="393"/>
    </location>
</feature>
<comment type="caution">
    <text evidence="2">The sequence shown here is derived from an EMBL/GenBank/DDBJ whole genome shotgun (WGS) entry which is preliminary data.</text>
</comment>
<dbReference type="Proteomes" id="UP001619887">
    <property type="component" value="Unassembled WGS sequence"/>
</dbReference>
<dbReference type="EMBL" id="JBIYXZ010002069">
    <property type="protein sequence ID" value="KAL3065652.1"/>
    <property type="molecule type" value="Genomic_DNA"/>
</dbReference>
<feature type="compositionally biased region" description="Basic and acidic residues" evidence="1">
    <location>
        <begin position="370"/>
        <end position="393"/>
    </location>
</feature>
<gene>
    <name evidence="2" type="ORF">OYC64_015749</name>
</gene>
<evidence type="ECO:0000256" key="1">
    <source>
        <dbReference type="SAM" id="MobiDB-lite"/>
    </source>
</evidence>
<name>A0ABD2HH99_PAGBO</name>
<proteinExistence type="predicted"/>
<dbReference type="PANTHER" id="PTHR37984:SF15">
    <property type="entry name" value="INTEGRASE CATALYTIC DOMAIN-CONTAINING PROTEIN"/>
    <property type="match status" value="1"/>
</dbReference>
<dbReference type="InterPro" id="IPR050951">
    <property type="entry name" value="Retrovirus_Pol_polyprotein"/>
</dbReference>